<reference evidence="1 2" key="1">
    <citation type="submission" date="2013-11" db="EMBL/GenBank/DDBJ databases">
        <title>Opisthorchis viverrini - life in the bile duct.</title>
        <authorList>
            <person name="Young N.D."/>
            <person name="Nagarajan N."/>
            <person name="Lin S.J."/>
            <person name="Korhonen P.K."/>
            <person name="Jex A.R."/>
            <person name="Hall R.S."/>
            <person name="Safavi-Hemami H."/>
            <person name="Kaewkong W."/>
            <person name="Bertrand D."/>
            <person name="Gao S."/>
            <person name="Seet Q."/>
            <person name="Wongkham S."/>
            <person name="Teh B.T."/>
            <person name="Wongkham C."/>
            <person name="Intapan P.M."/>
            <person name="Maleewong W."/>
            <person name="Yang X."/>
            <person name="Hu M."/>
            <person name="Wang Z."/>
            <person name="Hofmann A."/>
            <person name="Sternberg P.W."/>
            <person name="Tan P."/>
            <person name="Wang J."/>
            <person name="Gasser R.B."/>
        </authorList>
    </citation>
    <scope>NUCLEOTIDE SEQUENCE [LARGE SCALE GENOMIC DNA]</scope>
</reference>
<dbReference type="CTD" id="20317354"/>
<dbReference type="EMBL" id="KL596661">
    <property type="protein sequence ID" value="KER30435.1"/>
    <property type="molecule type" value="Genomic_DNA"/>
</dbReference>
<proteinExistence type="predicted"/>
<dbReference type="Proteomes" id="UP000054324">
    <property type="component" value="Unassembled WGS sequence"/>
</dbReference>
<dbReference type="GeneID" id="20317354"/>
<accession>A0A075A4B8</accession>
<evidence type="ECO:0000313" key="1">
    <source>
        <dbReference type="EMBL" id="KER30435.1"/>
    </source>
</evidence>
<dbReference type="KEGG" id="ovi:T265_03167"/>
<dbReference type="OrthoDB" id="3945418at2759"/>
<keyword evidence="2" id="KW-1185">Reference proteome</keyword>
<name>A0A075A4B8_OPIVI</name>
<gene>
    <name evidence="1" type="ORF">T265_03167</name>
</gene>
<protein>
    <submittedName>
        <fullName evidence="1">Uncharacterized protein</fullName>
    </submittedName>
</protein>
<organism evidence="1 2">
    <name type="scientific">Opisthorchis viverrini</name>
    <name type="common">Southeast Asian liver fluke</name>
    <dbReference type="NCBI Taxonomy" id="6198"/>
    <lineage>
        <taxon>Eukaryota</taxon>
        <taxon>Metazoa</taxon>
        <taxon>Spiralia</taxon>
        <taxon>Lophotrochozoa</taxon>
        <taxon>Platyhelminthes</taxon>
        <taxon>Trematoda</taxon>
        <taxon>Digenea</taxon>
        <taxon>Opisthorchiida</taxon>
        <taxon>Opisthorchiata</taxon>
        <taxon>Opisthorchiidae</taxon>
        <taxon>Opisthorchis</taxon>
    </lineage>
</organism>
<evidence type="ECO:0000313" key="2">
    <source>
        <dbReference type="Proteomes" id="UP000054324"/>
    </source>
</evidence>
<sequence length="135" mass="15132">MCCTRPPHVSVATILEISRHMHRLCLETPQTKDSDSDSDEFPAKPNLFANEYWVALDEESCVANGEHYAECSYAKSPSTKLLTGKSVVRTRPLPLDFSCLRLGNLAVSQSSYFLWVARQPGTKMVLQLNGHFMVL</sequence>
<dbReference type="RefSeq" id="XP_009165844.1">
    <property type="nucleotide sequence ID" value="XM_009167580.1"/>
</dbReference>
<dbReference type="AlphaFoldDB" id="A0A075A4B8"/>